<reference evidence="1" key="3">
    <citation type="submission" date="2023-05" db="EMBL/GenBank/DDBJ databases">
        <authorList>
            <person name="Smith C.H."/>
        </authorList>
    </citation>
    <scope>NUCLEOTIDE SEQUENCE</scope>
    <source>
        <strain evidence="1">CHS0354</strain>
        <tissue evidence="1">Mantle</tissue>
    </source>
</reference>
<dbReference type="EMBL" id="JAEAOA010001402">
    <property type="protein sequence ID" value="KAK3576627.1"/>
    <property type="molecule type" value="Genomic_DNA"/>
</dbReference>
<reference evidence="1" key="1">
    <citation type="journal article" date="2021" name="Genome Biol. Evol.">
        <title>A High-Quality Reference Genome for a Parasitic Bivalve with Doubly Uniparental Inheritance (Bivalvia: Unionida).</title>
        <authorList>
            <person name="Smith C.H."/>
        </authorList>
    </citation>
    <scope>NUCLEOTIDE SEQUENCE</scope>
    <source>
        <strain evidence="1">CHS0354</strain>
    </source>
</reference>
<dbReference type="Proteomes" id="UP001195483">
    <property type="component" value="Unassembled WGS sequence"/>
</dbReference>
<protein>
    <submittedName>
        <fullName evidence="1">Uncharacterized protein</fullName>
    </submittedName>
</protein>
<keyword evidence="2" id="KW-1185">Reference proteome</keyword>
<gene>
    <name evidence="1" type="ORF">CHS0354_023145</name>
</gene>
<evidence type="ECO:0000313" key="2">
    <source>
        <dbReference type="Proteomes" id="UP001195483"/>
    </source>
</evidence>
<dbReference type="AlphaFoldDB" id="A0AAE0RNA5"/>
<accession>A0AAE0RNA5</accession>
<name>A0AAE0RNA5_9BIVA</name>
<evidence type="ECO:0000313" key="1">
    <source>
        <dbReference type="EMBL" id="KAK3576627.1"/>
    </source>
</evidence>
<comment type="caution">
    <text evidence="1">The sequence shown here is derived from an EMBL/GenBank/DDBJ whole genome shotgun (WGS) entry which is preliminary data.</text>
</comment>
<organism evidence="1 2">
    <name type="scientific">Potamilus streckersoni</name>
    <dbReference type="NCBI Taxonomy" id="2493646"/>
    <lineage>
        <taxon>Eukaryota</taxon>
        <taxon>Metazoa</taxon>
        <taxon>Spiralia</taxon>
        <taxon>Lophotrochozoa</taxon>
        <taxon>Mollusca</taxon>
        <taxon>Bivalvia</taxon>
        <taxon>Autobranchia</taxon>
        <taxon>Heteroconchia</taxon>
        <taxon>Palaeoheterodonta</taxon>
        <taxon>Unionida</taxon>
        <taxon>Unionoidea</taxon>
        <taxon>Unionidae</taxon>
        <taxon>Ambleminae</taxon>
        <taxon>Lampsilini</taxon>
        <taxon>Potamilus</taxon>
    </lineage>
</organism>
<sequence length="83" mass="9627">METVFEGSTQYHTGPHASVRSTLFHLRQQRRDCCQDVHRWWRVGRAESSKCTSNADQSSARVSIFLYAMPESQIQRLGQEAKR</sequence>
<proteinExistence type="predicted"/>
<reference evidence="1" key="2">
    <citation type="journal article" date="2021" name="Genome Biol. Evol.">
        <title>Developing a high-quality reference genome for a parasitic bivalve with doubly uniparental inheritance (Bivalvia: Unionida).</title>
        <authorList>
            <person name="Smith C.H."/>
        </authorList>
    </citation>
    <scope>NUCLEOTIDE SEQUENCE</scope>
    <source>
        <strain evidence="1">CHS0354</strain>
        <tissue evidence="1">Mantle</tissue>
    </source>
</reference>